<protein>
    <recommendedName>
        <fullName evidence="4">PhnA-like protein</fullName>
    </recommendedName>
</protein>
<proteinExistence type="predicted"/>
<organism evidence="2 3">
    <name type="scientific">Bdellovibrio bacteriovorus</name>
    <dbReference type="NCBI Taxonomy" id="959"/>
    <lineage>
        <taxon>Bacteria</taxon>
        <taxon>Pseudomonadati</taxon>
        <taxon>Bdellovibrionota</taxon>
        <taxon>Bdellovibrionia</taxon>
        <taxon>Bdellovibrionales</taxon>
        <taxon>Pseudobdellovibrionaceae</taxon>
        <taxon>Bdellovibrio</taxon>
    </lineage>
</organism>
<dbReference type="AlphaFoldDB" id="A0A150WLY7"/>
<dbReference type="RefSeq" id="WP_061835318.1">
    <property type="nucleotide sequence ID" value="NZ_LUKE01000002.1"/>
</dbReference>
<evidence type="ECO:0008006" key="4">
    <source>
        <dbReference type="Google" id="ProtNLM"/>
    </source>
</evidence>
<sequence>MVYDSSTEHTHKHLVCWRSALAGLAISIITFAGVLALSMAFGGIGLDDGASAKNAGIFAGVSIIVALVLATFVGGYYSSRISRRVVDVVGVMQGLLVGALFLIIVLCQTMSGLGTIGKVAGSALGASVAVAGAGAAAATQSPLVEDIVTDNMGDLKLKSDAKDVVRGVASRLIRGDQESAKNYLAYQAGISPQEADQKIAAAKAKMDQAMEETRKAAATTLKAVGWSLFVGIVLAMIGSVLGGMLGAVCNKRCQLDSPDYRRKV</sequence>
<evidence type="ECO:0000256" key="1">
    <source>
        <dbReference type="SAM" id="Phobius"/>
    </source>
</evidence>
<feature type="transmembrane region" description="Helical" evidence="1">
    <location>
        <begin position="20"/>
        <end position="44"/>
    </location>
</feature>
<dbReference type="EMBL" id="LUKE01000002">
    <property type="protein sequence ID" value="KYG64807.1"/>
    <property type="molecule type" value="Genomic_DNA"/>
</dbReference>
<reference evidence="2 3" key="1">
    <citation type="submission" date="2016-03" db="EMBL/GenBank/DDBJ databases">
        <authorList>
            <person name="Ploux O."/>
        </authorList>
    </citation>
    <scope>NUCLEOTIDE SEQUENCE [LARGE SCALE GENOMIC DNA]</scope>
    <source>
        <strain evidence="2 3">R0</strain>
    </source>
</reference>
<comment type="caution">
    <text evidence="2">The sequence shown here is derived from an EMBL/GenBank/DDBJ whole genome shotgun (WGS) entry which is preliminary data.</text>
</comment>
<evidence type="ECO:0000313" key="2">
    <source>
        <dbReference type="EMBL" id="KYG64807.1"/>
    </source>
</evidence>
<keyword evidence="1" id="KW-1133">Transmembrane helix</keyword>
<evidence type="ECO:0000313" key="3">
    <source>
        <dbReference type="Proteomes" id="UP000075320"/>
    </source>
</evidence>
<keyword evidence="3" id="KW-1185">Reference proteome</keyword>
<name>A0A150WLY7_BDEBC</name>
<dbReference type="InterPro" id="IPR036259">
    <property type="entry name" value="MFS_trans_sf"/>
</dbReference>
<accession>A0A150WLY7</accession>
<feature type="transmembrane region" description="Helical" evidence="1">
    <location>
        <begin position="56"/>
        <end position="77"/>
    </location>
</feature>
<keyword evidence="1" id="KW-0812">Transmembrane</keyword>
<dbReference type="Proteomes" id="UP000075320">
    <property type="component" value="Unassembled WGS sequence"/>
</dbReference>
<keyword evidence="1" id="KW-0472">Membrane</keyword>
<feature type="transmembrane region" description="Helical" evidence="1">
    <location>
        <begin position="89"/>
        <end position="107"/>
    </location>
</feature>
<feature type="transmembrane region" description="Helical" evidence="1">
    <location>
        <begin position="119"/>
        <end position="138"/>
    </location>
</feature>
<dbReference type="OrthoDB" id="9832005at2"/>
<feature type="transmembrane region" description="Helical" evidence="1">
    <location>
        <begin position="223"/>
        <end position="248"/>
    </location>
</feature>
<gene>
    <name evidence="2" type="ORF">AZI86_11420</name>
</gene>
<dbReference type="SUPFAM" id="SSF103473">
    <property type="entry name" value="MFS general substrate transporter"/>
    <property type="match status" value="1"/>
</dbReference>